<dbReference type="PANTHER" id="PTHR21501:SF1">
    <property type="entry name" value="PROTEIN FAM-161"/>
    <property type="match status" value="1"/>
</dbReference>
<feature type="compositionally biased region" description="Polar residues" evidence="3">
    <location>
        <begin position="73"/>
        <end position="82"/>
    </location>
</feature>
<evidence type="ECO:0000256" key="2">
    <source>
        <dbReference type="ARBA" id="ARBA00023054"/>
    </source>
</evidence>
<organism evidence="4 5">
    <name type="scientific">Coccomyxa subellipsoidea (strain C-169)</name>
    <name type="common">Green microalga</name>
    <dbReference type="NCBI Taxonomy" id="574566"/>
    <lineage>
        <taxon>Eukaryota</taxon>
        <taxon>Viridiplantae</taxon>
        <taxon>Chlorophyta</taxon>
        <taxon>core chlorophytes</taxon>
        <taxon>Trebouxiophyceae</taxon>
        <taxon>Trebouxiophyceae incertae sedis</taxon>
        <taxon>Coccomyxaceae</taxon>
        <taxon>Coccomyxa</taxon>
        <taxon>Coccomyxa subellipsoidea</taxon>
    </lineage>
</organism>
<keyword evidence="2" id="KW-0175">Coiled coil</keyword>
<evidence type="ECO:0000313" key="4">
    <source>
        <dbReference type="EMBL" id="EIE22232.1"/>
    </source>
</evidence>
<sequence length="412" mass="45981">MTKAWRTEQALGAHLLQQFCRHKQAVPLLWAAADDWMDYYRDPESIEAAAAVRRCLALLTKQAQHEPQPKPQPDTSRTSQSDVGAHATQMKVRQDLELRAAEEAAHRIRAHQLPRTTSEPRYARILAQQAERVRNFHEHSRQVLEELEGPFSFYERDKERALAASAAAAAIAEKEAAQPKPVFRAKPVPAFIQKRAQQFRLQRQQRQALAALQQNLQAPVKPKQPKPYKALPAHLLQQEKAVDHWGGRASEQAAAAPVNRSVSSVMEEVRRLEGRTAKAALSRRDLNMGRAVADRQGGAMEALVYKAGKVPNFGALHALWAQKLAAARAAVQRRLTVPKESRLTAPSVSKRRLVATPSHTNAESAGKEHAVTERAKSWLASSVRLQRRTDLLLEKIALVKQGCNSIVEQLDL</sequence>
<dbReference type="GO" id="GO:0044782">
    <property type="term" value="P:cilium organization"/>
    <property type="evidence" value="ECO:0007669"/>
    <property type="project" value="TreeGrafter"/>
</dbReference>
<dbReference type="InterPro" id="IPR051655">
    <property type="entry name" value="FAM161"/>
</dbReference>
<feature type="region of interest" description="Disordered" evidence="3">
    <location>
        <begin position="62"/>
        <end position="85"/>
    </location>
</feature>
<dbReference type="EMBL" id="AGSI01000010">
    <property type="protein sequence ID" value="EIE22232.1"/>
    <property type="molecule type" value="Genomic_DNA"/>
</dbReference>
<protein>
    <submittedName>
        <fullName evidence="4">Uncharacterized protein</fullName>
    </submittedName>
</protein>
<reference evidence="4 5" key="1">
    <citation type="journal article" date="2012" name="Genome Biol.">
        <title>The genome of the polar eukaryotic microalga coccomyxa subellipsoidea reveals traits of cold adaptation.</title>
        <authorList>
            <person name="Blanc G."/>
            <person name="Agarkova I."/>
            <person name="Grimwood J."/>
            <person name="Kuo A."/>
            <person name="Brueggeman A."/>
            <person name="Dunigan D."/>
            <person name="Gurnon J."/>
            <person name="Ladunga I."/>
            <person name="Lindquist E."/>
            <person name="Lucas S."/>
            <person name="Pangilinan J."/>
            <person name="Proschold T."/>
            <person name="Salamov A."/>
            <person name="Schmutz J."/>
            <person name="Weeks D."/>
            <person name="Yamada T."/>
            <person name="Claverie J.M."/>
            <person name="Grigoriev I."/>
            <person name="Van Etten J."/>
            <person name="Lomsadze A."/>
            <person name="Borodovsky M."/>
        </authorList>
    </citation>
    <scope>NUCLEOTIDE SEQUENCE [LARGE SCALE GENOMIC DNA]</scope>
    <source>
        <strain evidence="4 5">C-169</strain>
    </source>
</reference>
<gene>
    <name evidence="4" type="ORF">COCSUDRAFT_55929</name>
</gene>
<dbReference type="OrthoDB" id="542848at2759"/>
<dbReference type="KEGG" id="csl:COCSUDRAFT_55929"/>
<dbReference type="GO" id="GO:0005856">
    <property type="term" value="C:cytoskeleton"/>
    <property type="evidence" value="ECO:0007669"/>
    <property type="project" value="UniProtKB-ARBA"/>
</dbReference>
<accession>I0YV13</accession>
<comment type="similarity">
    <text evidence="1">Belongs to the FAM161 family.</text>
</comment>
<dbReference type="InterPro" id="IPR019579">
    <property type="entry name" value="FAM161A/B"/>
</dbReference>
<comment type="caution">
    <text evidence="4">The sequence shown here is derived from an EMBL/GenBank/DDBJ whole genome shotgun (WGS) entry which is preliminary data.</text>
</comment>
<dbReference type="Pfam" id="PF10595">
    <property type="entry name" value="FAM161A_B"/>
    <property type="match status" value="1"/>
</dbReference>
<evidence type="ECO:0000256" key="1">
    <source>
        <dbReference type="ARBA" id="ARBA00006663"/>
    </source>
</evidence>
<dbReference type="GO" id="GO:0005929">
    <property type="term" value="C:cilium"/>
    <property type="evidence" value="ECO:0007669"/>
    <property type="project" value="TreeGrafter"/>
</dbReference>
<dbReference type="RefSeq" id="XP_005646776.1">
    <property type="nucleotide sequence ID" value="XM_005646719.1"/>
</dbReference>
<dbReference type="GeneID" id="17040219"/>
<evidence type="ECO:0000313" key="5">
    <source>
        <dbReference type="Proteomes" id="UP000007264"/>
    </source>
</evidence>
<dbReference type="Proteomes" id="UP000007264">
    <property type="component" value="Unassembled WGS sequence"/>
</dbReference>
<proteinExistence type="inferred from homology"/>
<dbReference type="PANTHER" id="PTHR21501">
    <property type="entry name" value="PROTEIN FAM-161"/>
    <property type="match status" value="1"/>
</dbReference>
<dbReference type="AlphaFoldDB" id="I0YV13"/>
<evidence type="ECO:0000256" key="3">
    <source>
        <dbReference type="SAM" id="MobiDB-lite"/>
    </source>
</evidence>
<keyword evidence="5" id="KW-1185">Reference proteome</keyword>
<dbReference type="STRING" id="574566.I0YV13"/>
<name>I0YV13_COCSC</name>